<dbReference type="PROSITE" id="PS50931">
    <property type="entry name" value="HTH_LYSR"/>
    <property type="match status" value="1"/>
</dbReference>
<evidence type="ECO:0000256" key="1">
    <source>
        <dbReference type="ARBA" id="ARBA00009437"/>
    </source>
</evidence>
<dbReference type="Gene3D" id="1.10.10.10">
    <property type="entry name" value="Winged helix-like DNA-binding domain superfamily/Winged helix DNA-binding domain"/>
    <property type="match status" value="1"/>
</dbReference>
<keyword evidence="7" id="KW-1185">Reference proteome</keyword>
<evidence type="ECO:0000256" key="3">
    <source>
        <dbReference type="ARBA" id="ARBA00023125"/>
    </source>
</evidence>
<dbReference type="InterPro" id="IPR005119">
    <property type="entry name" value="LysR_subst-bd"/>
</dbReference>
<dbReference type="GO" id="GO:0003677">
    <property type="term" value="F:DNA binding"/>
    <property type="evidence" value="ECO:0007669"/>
    <property type="project" value="UniProtKB-KW"/>
</dbReference>
<dbReference type="AlphaFoldDB" id="A0A345ZT08"/>
<reference evidence="6 7" key="1">
    <citation type="submission" date="2018-07" db="EMBL/GenBank/DDBJ databases">
        <authorList>
            <person name="Quirk P.G."/>
            <person name="Krulwich T.A."/>
        </authorList>
    </citation>
    <scope>NUCLEOTIDE SEQUENCE [LARGE SCALE GENOMIC DNA]</scope>
    <source>
        <strain evidence="6 7">CC-BB4</strain>
    </source>
</reference>
<dbReference type="Pfam" id="PF00126">
    <property type="entry name" value="HTH_1"/>
    <property type="match status" value="1"/>
</dbReference>
<keyword evidence="3" id="KW-0238">DNA-binding</keyword>
<dbReference type="SUPFAM" id="SSF53850">
    <property type="entry name" value="Periplasmic binding protein-like II"/>
    <property type="match status" value="1"/>
</dbReference>
<dbReference type="Pfam" id="PF03466">
    <property type="entry name" value="LysR_substrate"/>
    <property type="match status" value="1"/>
</dbReference>
<keyword evidence="4" id="KW-0804">Transcription</keyword>
<dbReference type="GO" id="GO:0005829">
    <property type="term" value="C:cytosol"/>
    <property type="evidence" value="ECO:0007669"/>
    <property type="project" value="TreeGrafter"/>
</dbReference>
<dbReference type="Proteomes" id="UP000254889">
    <property type="component" value="Chromosome"/>
</dbReference>
<keyword evidence="2" id="KW-0805">Transcription regulation</keyword>
<dbReference type="FunFam" id="1.10.10.10:FF:000001">
    <property type="entry name" value="LysR family transcriptional regulator"/>
    <property type="match status" value="1"/>
</dbReference>
<evidence type="ECO:0000313" key="6">
    <source>
        <dbReference type="EMBL" id="AXK80055.1"/>
    </source>
</evidence>
<dbReference type="CDD" id="cd05466">
    <property type="entry name" value="PBP2_LTTR_substrate"/>
    <property type="match status" value="1"/>
</dbReference>
<evidence type="ECO:0000256" key="4">
    <source>
        <dbReference type="ARBA" id="ARBA00023163"/>
    </source>
</evidence>
<gene>
    <name evidence="6" type="ORF">DW352_05715</name>
</gene>
<dbReference type="KEGG" id="ptaw:DW352_05715"/>
<dbReference type="Gene3D" id="3.40.190.290">
    <property type="match status" value="1"/>
</dbReference>
<accession>A0A345ZT08</accession>
<dbReference type="InterPro" id="IPR036388">
    <property type="entry name" value="WH-like_DNA-bd_sf"/>
</dbReference>
<dbReference type="SUPFAM" id="SSF46785">
    <property type="entry name" value="Winged helix' DNA-binding domain"/>
    <property type="match status" value="1"/>
</dbReference>
<dbReference type="GO" id="GO:0003700">
    <property type="term" value="F:DNA-binding transcription factor activity"/>
    <property type="evidence" value="ECO:0007669"/>
    <property type="project" value="InterPro"/>
</dbReference>
<dbReference type="RefSeq" id="WP_115689338.1">
    <property type="nucleotide sequence ID" value="NZ_CP031417.1"/>
</dbReference>
<evidence type="ECO:0000259" key="5">
    <source>
        <dbReference type="PROSITE" id="PS50931"/>
    </source>
</evidence>
<dbReference type="PANTHER" id="PTHR30419">
    <property type="entry name" value="HTH-TYPE TRANSCRIPTIONAL REGULATOR YBHD"/>
    <property type="match status" value="1"/>
</dbReference>
<dbReference type="PANTHER" id="PTHR30419:SF8">
    <property type="entry name" value="NITROGEN ASSIMILATION TRANSCRIPTIONAL ACTIVATOR-RELATED"/>
    <property type="match status" value="1"/>
</dbReference>
<dbReference type="PRINTS" id="PR00039">
    <property type="entry name" value="HTHLYSR"/>
</dbReference>
<evidence type="ECO:0000256" key="2">
    <source>
        <dbReference type="ARBA" id="ARBA00023015"/>
    </source>
</evidence>
<dbReference type="OrthoDB" id="9811588at2"/>
<sequence>MQLSDRIGRRIKLQDLHILMTVVQAGSMRKAATLLNTTQPAVSRSIADLESAVGVRLLDRNPQGIELTPYGRALLDGGEAAFDELYQAVKNIEFLADPTAGEVRIGSITPLAAGFIAAIIGRLSRHHPRMVFHVVATQVETLHRELTERNLDLLIVPRLDLFNDDQFTFEALYETSYVVAAGADNPLVKRRRIELAELMNEQWVLPPPESALGPIYSEAFRKSGLAYPRTTVVTMSPEVRMSLLTSGRFITIFHDDALKIAPQRPEIKALPVRLPIAPVANGIVTLRTRTLSPVAQLFIDCAREVAKPMAKRK</sequence>
<dbReference type="InterPro" id="IPR050950">
    <property type="entry name" value="HTH-type_LysR_regulators"/>
</dbReference>
<name>A0A345ZT08_9HYPH</name>
<protein>
    <submittedName>
        <fullName evidence="6">LysR family transcriptional regulator</fullName>
    </submittedName>
</protein>
<proteinExistence type="inferred from homology"/>
<comment type="similarity">
    <text evidence="1">Belongs to the LysR transcriptional regulatory family.</text>
</comment>
<dbReference type="EMBL" id="CP031417">
    <property type="protein sequence ID" value="AXK80055.1"/>
    <property type="molecule type" value="Genomic_DNA"/>
</dbReference>
<organism evidence="6 7">
    <name type="scientific">Pseudolabrys taiwanensis</name>
    <dbReference type="NCBI Taxonomy" id="331696"/>
    <lineage>
        <taxon>Bacteria</taxon>
        <taxon>Pseudomonadati</taxon>
        <taxon>Pseudomonadota</taxon>
        <taxon>Alphaproteobacteria</taxon>
        <taxon>Hyphomicrobiales</taxon>
        <taxon>Xanthobacteraceae</taxon>
        <taxon>Pseudolabrys</taxon>
    </lineage>
</organism>
<feature type="domain" description="HTH lysR-type" evidence="5">
    <location>
        <begin position="11"/>
        <end position="68"/>
    </location>
</feature>
<dbReference type="InterPro" id="IPR000847">
    <property type="entry name" value="LysR_HTH_N"/>
</dbReference>
<dbReference type="InterPro" id="IPR036390">
    <property type="entry name" value="WH_DNA-bd_sf"/>
</dbReference>
<evidence type="ECO:0000313" key="7">
    <source>
        <dbReference type="Proteomes" id="UP000254889"/>
    </source>
</evidence>